<dbReference type="EMBL" id="UINC01035647">
    <property type="protein sequence ID" value="SVB28383.1"/>
    <property type="molecule type" value="Genomic_DNA"/>
</dbReference>
<gene>
    <name evidence="2" type="ORF">METZ01_LOCUS181237</name>
</gene>
<dbReference type="PANTHER" id="PTHR42951">
    <property type="entry name" value="METALLO-BETA-LACTAMASE DOMAIN-CONTAINING"/>
    <property type="match status" value="1"/>
</dbReference>
<evidence type="ECO:0000313" key="2">
    <source>
        <dbReference type="EMBL" id="SVB28383.1"/>
    </source>
</evidence>
<dbReference type="PANTHER" id="PTHR42951:SF4">
    <property type="entry name" value="ACYL-COENZYME A THIOESTERASE MBLAC2"/>
    <property type="match status" value="1"/>
</dbReference>
<feature type="domain" description="Metallo-beta-lactamase" evidence="1">
    <location>
        <begin position="29"/>
        <end position="214"/>
    </location>
</feature>
<sequence length="218" mass="23672">MPKWQFTKGLHDLGQGSFAYLQPDGSWGWSNAGLITHGEESLLVDTLFDLHLTRDMLKIMRDAVPQAERIDTLVNTHANGDHTFGNQLVEGATIIASAAGAAEMEELPPQALADIMRNTSEMGDAGAFLKKLFDVFDFEGIQLQAPTETFTGVTTRKVGDKEVQLHEVGPAHTKGDVLVFVPADKTAFTGDILFIDGHPIIWAGPVGNWIKACDLMIG</sequence>
<dbReference type="Pfam" id="PF00753">
    <property type="entry name" value="Lactamase_B"/>
    <property type="match status" value="1"/>
</dbReference>
<accession>A0A382CSV6</accession>
<protein>
    <recommendedName>
        <fullName evidence="1">Metallo-beta-lactamase domain-containing protein</fullName>
    </recommendedName>
</protein>
<reference evidence="2" key="1">
    <citation type="submission" date="2018-05" db="EMBL/GenBank/DDBJ databases">
        <authorList>
            <person name="Lanie J.A."/>
            <person name="Ng W.-L."/>
            <person name="Kazmierczak K.M."/>
            <person name="Andrzejewski T.M."/>
            <person name="Davidsen T.M."/>
            <person name="Wayne K.J."/>
            <person name="Tettelin H."/>
            <person name="Glass J.I."/>
            <person name="Rusch D."/>
            <person name="Podicherti R."/>
            <person name="Tsui H.-C.T."/>
            <person name="Winkler M.E."/>
        </authorList>
    </citation>
    <scope>NUCLEOTIDE SEQUENCE</scope>
</reference>
<dbReference type="InterPro" id="IPR036866">
    <property type="entry name" value="RibonucZ/Hydroxyglut_hydro"/>
</dbReference>
<dbReference type="SMART" id="SM00849">
    <property type="entry name" value="Lactamase_B"/>
    <property type="match status" value="1"/>
</dbReference>
<proteinExistence type="predicted"/>
<dbReference type="Gene3D" id="3.60.15.10">
    <property type="entry name" value="Ribonuclease Z/Hydroxyacylglutathione hydrolase-like"/>
    <property type="match status" value="1"/>
</dbReference>
<dbReference type="InterPro" id="IPR050855">
    <property type="entry name" value="NDM-1-like"/>
</dbReference>
<dbReference type="CDD" id="cd16282">
    <property type="entry name" value="metallo-hydrolase-like_MBL-fold"/>
    <property type="match status" value="1"/>
</dbReference>
<name>A0A382CSV6_9ZZZZ</name>
<organism evidence="2">
    <name type="scientific">marine metagenome</name>
    <dbReference type="NCBI Taxonomy" id="408172"/>
    <lineage>
        <taxon>unclassified sequences</taxon>
        <taxon>metagenomes</taxon>
        <taxon>ecological metagenomes</taxon>
    </lineage>
</organism>
<evidence type="ECO:0000259" key="1">
    <source>
        <dbReference type="SMART" id="SM00849"/>
    </source>
</evidence>
<feature type="non-terminal residue" evidence="2">
    <location>
        <position position="218"/>
    </location>
</feature>
<dbReference type="InterPro" id="IPR001279">
    <property type="entry name" value="Metallo-B-lactamas"/>
</dbReference>
<dbReference type="AlphaFoldDB" id="A0A382CSV6"/>
<dbReference type="SUPFAM" id="SSF56281">
    <property type="entry name" value="Metallo-hydrolase/oxidoreductase"/>
    <property type="match status" value="1"/>
</dbReference>